<evidence type="ECO:0000313" key="3">
    <source>
        <dbReference type="EMBL" id="MCX2940267.1"/>
    </source>
</evidence>
<keyword evidence="4" id="KW-1185">Reference proteome</keyword>
<dbReference type="RefSeq" id="WP_266000141.1">
    <property type="nucleotide sequence ID" value="NZ_JAPJDN010000036.1"/>
</dbReference>
<keyword evidence="2" id="KW-0812">Transmembrane</keyword>
<protein>
    <recommendedName>
        <fullName evidence="5">Alanine and proline-rich secreted protein Apa</fullName>
    </recommendedName>
</protein>
<keyword evidence="2" id="KW-1133">Transmembrane helix</keyword>
<gene>
    <name evidence="3" type="ORF">ORI27_26585</name>
</gene>
<dbReference type="Proteomes" id="UP001300745">
    <property type="component" value="Unassembled WGS sequence"/>
</dbReference>
<feature type="compositionally biased region" description="Polar residues" evidence="1">
    <location>
        <begin position="47"/>
        <end position="60"/>
    </location>
</feature>
<dbReference type="EMBL" id="JAPJDO010000036">
    <property type="protein sequence ID" value="MCX2940267.1"/>
    <property type="molecule type" value="Genomic_DNA"/>
</dbReference>
<proteinExistence type="predicted"/>
<reference evidence="3 4" key="1">
    <citation type="submission" date="2022-11" db="EMBL/GenBank/DDBJ databases">
        <title>Mycobacterium sp. nov.</title>
        <authorList>
            <person name="Papic B."/>
            <person name="Spicic S."/>
            <person name="Duvnjak S."/>
        </authorList>
    </citation>
    <scope>NUCLEOTIDE SEQUENCE [LARGE SCALE GENOMIC DNA]</scope>
    <source>
        <strain evidence="3 4">CVI_P4</strain>
    </source>
</reference>
<sequence>MISTTDTGPRQSPARRSKIVAGTLSAGALVAIVTGLAGPTHDGPVAPTSTGNAAGSTPTATFPPARLATPAAVPAPAPARGAPAAPHAVSKASGG</sequence>
<organism evidence="3 4">
    <name type="scientific">Mycobacterium pinniadriaticum</name>
    <dbReference type="NCBI Taxonomy" id="2994102"/>
    <lineage>
        <taxon>Bacteria</taxon>
        <taxon>Bacillati</taxon>
        <taxon>Actinomycetota</taxon>
        <taxon>Actinomycetes</taxon>
        <taxon>Mycobacteriales</taxon>
        <taxon>Mycobacteriaceae</taxon>
        <taxon>Mycobacterium</taxon>
    </lineage>
</organism>
<feature type="compositionally biased region" description="Low complexity" evidence="1">
    <location>
        <begin position="63"/>
        <end position="88"/>
    </location>
</feature>
<comment type="caution">
    <text evidence="3">The sequence shown here is derived from an EMBL/GenBank/DDBJ whole genome shotgun (WGS) entry which is preliminary data.</text>
</comment>
<evidence type="ECO:0008006" key="5">
    <source>
        <dbReference type="Google" id="ProtNLM"/>
    </source>
</evidence>
<name>A0ABT3SN99_9MYCO</name>
<evidence type="ECO:0000256" key="2">
    <source>
        <dbReference type="SAM" id="Phobius"/>
    </source>
</evidence>
<evidence type="ECO:0000256" key="1">
    <source>
        <dbReference type="SAM" id="MobiDB-lite"/>
    </source>
</evidence>
<keyword evidence="2" id="KW-0472">Membrane</keyword>
<accession>A0ABT3SN99</accession>
<feature type="transmembrane region" description="Helical" evidence="2">
    <location>
        <begin position="19"/>
        <end position="38"/>
    </location>
</feature>
<evidence type="ECO:0000313" key="4">
    <source>
        <dbReference type="Proteomes" id="UP001300745"/>
    </source>
</evidence>
<feature type="region of interest" description="Disordered" evidence="1">
    <location>
        <begin position="36"/>
        <end position="95"/>
    </location>
</feature>